<dbReference type="GO" id="GO:0006355">
    <property type="term" value="P:regulation of DNA-templated transcription"/>
    <property type="evidence" value="ECO:0007669"/>
    <property type="project" value="InterPro"/>
</dbReference>
<dbReference type="EMBL" id="BAFK01000028">
    <property type="protein sequence ID" value="GAB60428.1"/>
    <property type="molecule type" value="Genomic_DNA"/>
</dbReference>
<sequence length="45" mass="4977">MKSDMLSKRIGDDTKVAFTHSCDNVGLSPSQAINLLFLQHNNNKS</sequence>
<dbReference type="InterPro" id="IPR013321">
    <property type="entry name" value="Arc_rbn_hlx_hlx"/>
</dbReference>
<keyword evidence="2" id="KW-1185">Reference proteome</keyword>
<protein>
    <submittedName>
        <fullName evidence="1">Uncharacterized protein</fullName>
    </submittedName>
</protein>
<dbReference type="AlphaFoldDB" id="I1E2A0"/>
<comment type="caution">
    <text evidence="1">The sequence shown here is derived from an EMBL/GenBank/DDBJ whole genome shotgun (WGS) entry which is preliminary data.</text>
</comment>
<dbReference type="Gene3D" id="1.10.1220.10">
    <property type="entry name" value="Met repressor-like"/>
    <property type="match status" value="1"/>
</dbReference>
<dbReference type="InterPro" id="IPR007337">
    <property type="entry name" value="RelB/DinJ"/>
</dbReference>
<evidence type="ECO:0000313" key="1">
    <source>
        <dbReference type="EMBL" id="GAB60428.1"/>
    </source>
</evidence>
<organism evidence="1 2">
    <name type="scientific">Rheinheimera nanhaiensis E407-8</name>
    <dbReference type="NCBI Taxonomy" id="562729"/>
    <lineage>
        <taxon>Bacteria</taxon>
        <taxon>Pseudomonadati</taxon>
        <taxon>Pseudomonadota</taxon>
        <taxon>Gammaproteobacteria</taxon>
        <taxon>Chromatiales</taxon>
        <taxon>Chromatiaceae</taxon>
        <taxon>Rheinheimera</taxon>
    </lineage>
</organism>
<reference evidence="1 2" key="1">
    <citation type="journal article" date="2012" name="J. Bacteriol.">
        <title>Genome Sequence of the Protease-Producing Bacterium Rheinheimera nanhaiensis E407-8T, Isolated from Deep-Sea Sediment of the South China Sea.</title>
        <authorList>
            <person name="Zhang X.-Y."/>
            <person name="Zhang Y.-J."/>
            <person name="Qin Q.-L."/>
            <person name="Xie B.-B."/>
            <person name="Chen X.-L."/>
            <person name="Zhou B.-C."/>
            <person name="Zhang Y.-Z."/>
        </authorList>
    </citation>
    <scope>NUCLEOTIDE SEQUENCE [LARGE SCALE GENOMIC DNA]</scope>
    <source>
        <strain evidence="1 2">E407-8</strain>
    </source>
</reference>
<accession>I1E2A0</accession>
<dbReference type="OrthoDB" id="9804867at2"/>
<dbReference type="Proteomes" id="UP000004374">
    <property type="component" value="Unassembled WGS sequence"/>
</dbReference>
<dbReference type="Pfam" id="PF04221">
    <property type="entry name" value="RelB"/>
    <property type="match status" value="1"/>
</dbReference>
<dbReference type="RefSeq" id="WP_008223982.1">
    <property type="nucleotide sequence ID" value="NZ_BAFK01000028.1"/>
</dbReference>
<evidence type="ECO:0000313" key="2">
    <source>
        <dbReference type="Proteomes" id="UP000004374"/>
    </source>
</evidence>
<name>I1E2A0_9GAMM</name>
<gene>
    <name evidence="1" type="ORF">RNAN_3452</name>
</gene>
<proteinExistence type="predicted"/>